<gene>
    <name evidence="2" type="ORF">AX760_19700</name>
</gene>
<dbReference type="Proteomes" id="UP000182661">
    <property type="component" value="Unassembled WGS sequence"/>
</dbReference>
<organism evidence="2 3">
    <name type="scientific">Pararhizobium antarcticum</name>
    <dbReference type="NCBI Taxonomy" id="1798805"/>
    <lineage>
        <taxon>Bacteria</taxon>
        <taxon>Pseudomonadati</taxon>
        <taxon>Pseudomonadota</taxon>
        <taxon>Alphaproteobacteria</taxon>
        <taxon>Hyphomicrobiales</taxon>
        <taxon>Rhizobiaceae</taxon>
        <taxon>Rhizobium/Agrobacterium group</taxon>
        <taxon>Pararhizobium</taxon>
    </lineage>
</organism>
<evidence type="ECO:0000313" key="2">
    <source>
        <dbReference type="EMBL" id="OJF95292.1"/>
    </source>
</evidence>
<protein>
    <recommendedName>
        <fullName evidence="1">Polysaccharide pyruvyl transferase domain-containing protein</fullName>
    </recommendedName>
</protein>
<reference evidence="2 3" key="1">
    <citation type="submission" date="2016-02" db="EMBL/GenBank/DDBJ databases">
        <title>Genome sequencing of a beta-galactosidase producing bacteria Rhizobium sp. 59.</title>
        <authorList>
            <person name="Wang D."/>
            <person name="Kot W."/>
            <person name="Qin Y."/>
            <person name="Hansen L."/>
            <person name="Naqvi K."/>
            <person name="Rensing C."/>
        </authorList>
    </citation>
    <scope>NUCLEOTIDE SEQUENCE [LARGE SCALE GENOMIC DNA]</scope>
    <source>
        <strain evidence="2 3">59</strain>
    </source>
</reference>
<comment type="caution">
    <text evidence="2">The sequence shown here is derived from an EMBL/GenBank/DDBJ whole genome shotgun (WGS) entry which is preliminary data.</text>
</comment>
<accession>A0A657LQL7</accession>
<dbReference type="AlphaFoldDB" id="A0A657LQL7"/>
<feature type="domain" description="Polysaccharide pyruvyl transferase" evidence="1">
    <location>
        <begin position="30"/>
        <end position="180"/>
    </location>
</feature>
<proteinExistence type="predicted"/>
<evidence type="ECO:0000259" key="1">
    <source>
        <dbReference type="Pfam" id="PF04230"/>
    </source>
</evidence>
<sequence length="240" mass="26811">MNFGDELGRTIVELMLGRRGHTVFDSVHTPRGILSIGSILHFANDGDVIWGSGVNGSVPVNDHKYRNIDVRAVRGPLTRQFLKARGITVPEVYGDPALLTKRLTGSRFEPTEKHAVGIVPNMFDMALIKKNNLLAPFKNIHLVDPTGSWNSVVEKILECKYIISSSLHGLVLADTYGIPSKYVRLTDHEGLLKYEDYYEGTGRRLIFSRTIKEALDQEPTPPLTYDTGPLESAFPYDVWS</sequence>
<dbReference type="EMBL" id="LSRP01000095">
    <property type="protein sequence ID" value="OJF95292.1"/>
    <property type="molecule type" value="Genomic_DNA"/>
</dbReference>
<evidence type="ECO:0000313" key="3">
    <source>
        <dbReference type="Proteomes" id="UP000182661"/>
    </source>
</evidence>
<dbReference type="InterPro" id="IPR007345">
    <property type="entry name" value="Polysacch_pyruvyl_Trfase"/>
</dbReference>
<name>A0A657LQL7_9HYPH</name>
<keyword evidence="3" id="KW-1185">Reference proteome</keyword>
<dbReference type="Pfam" id="PF04230">
    <property type="entry name" value="PS_pyruv_trans"/>
    <property type="match status" value="1"/>
</dbReference>